<dbReference type="SMART" id="SM00241">
    <property type="entry name" value="ZP"/>
    <property type="match status" value="1"/>
</dbReference>
<protein>
    <recommendedName>
        <fullName evidence="1">ZP domain-containing protein</fullName>
    </recommendedName>
</protein>
<dbReference type="GO" id="GO:0009653">
    <property type="term" value="P:anatomical structure morphogenesis"/>
    <property type="evidence" value="ECO:0007669"/>
    <property type="project" value="TreeGrafter"/>
</dbReference>
<keyword evidence="3" id="KW-1185">Reference proteome</keyword>
<dbReference type="InterPro" id="IPR052774">
    <property type="entry name" value="Celegans_DevNeuronal_Protein"/>
</dbReference>
<dbReference type="PROSITE" id="PS51034">
    <property type="entry name" value="ZP_2"/>
    <property type="match status" value="1"/>
</dbReference>
<evidence type="ECO:0000313" key="2">
    <source>
        <dbReference type="EMBL" id="GFQ99269.1"/>
    </source>
</evidence>
<sequence>MLFTTNAAAFMTSLAVDVAAAKIFLSQSLYALFAIQGIFSLARNFLADKCHLPITHIPQISCKLIEVWFLVAEKLTIKVHLEHFKVTLEEEGKFANVLVIQSNDHVVTAMDKAIGIHCSYDIGNKTEEIDLNITNPGSSDKSRGKPSLPDLTLHIVDMKGEERETVSLGELLRVQVRMSDEDTYGIFVRNLVAKDGSGGNNLTLIDNTGCPVEVKMMREVRTIEPQSKSLEGYLEAFTFTGSSMLELEAEVETCLEFCKPVLCQIPTGRREDDTETVSSFGRKKRESGAAEEVLSSVTLSRSVAVQAEDFASVKSLVPENYASPVTAPSPLGKHGSLWFLLNVE</sequence>
<dbReference type="InterPro" id="IPR001507">
    <property type="entry name" value="ZP_dom"/>
</dbReference>
<feature type="domain" description="ZP" evidence="1">
    <location>
        <begin position="1"/>
        <end position="270"/>
    </location>
</feature>
<accession>A0A8X6GCM1</accession>
<dbReference type="EMBL" id="BMAO01015092">
    <property type="protein sequence ID" value="GFQ99269.1"/>
    <property type="molecule type" value="Genomic_DNA"/>
</dbReference>
<name>A0A8X6GCM1_TRICU</name>
<dbReference type="PANTHER" id="PTHR47327">
    <property type="entry name" value="FI18240P1-RELATED"/>
    <property type="match status" value="1"/>
</dbReference>
<dbReference type="OrthoDB" id="6436295at2759"/>
<dbReference type="Proteomes" id="UP000887116">
    <property type="component" value="Unassembled WGS sequence"/>
</dbReference>
<evidence type="ECO:0000259" key="1">
    <source>
        <dbReference type="PROSITE" id="PS51034"/>
    </source>
</evidence>
<reference evidence="2" key="1">
    <citation type="submission" date="2020-07" db="EMBL/GenBank/DDBJ databases">
        <title>Multicomponent nature underlies the extraordinary mechanical properties of spider dragline silk.</title>
        <authorList>
            <person name="Kono N."/>
            <person name="Nakamura H."/>
            <person name="Mori M."/>
            <person name="Yoshida Y."/>
            <person name="Ohtoshi R."/>
            <person name="Malay A.D."/>
            <person name="Moran D.A.P."/>
            <person name="Tomita M."/>
            <person name="Numata K."/>
            <person name="Arakawa K."/>
        </authorList>
    </citation>
    <scope>NUCLEOTIDE SEQUENCE</scope>
</reference>
<gene>
    <name evidence="2" type="primary">B4U79_04274</name>
    <name evidence="2" type="ORF">TNCT_265771</name>
</gene>
<organism evidence="2 3">
    <name type="scientific">Trichonephila clavata</name>
    <name type="common">Joro spider</name>
    <name type="synonym">Nephila clavata</name>
    <dbReference type="NCBI Taxonomy" id="2740835"/>
    <lineage>
        <taxon>Eukaryota</taxon>
        <taxon>Metazoa</taxon>
        <taxon>Ecdysozoa</taxon>
        <taxon>Arthropoda</taxon>
        <taxon>Chelicerata</taxon>
        <taxon>Arachnida</taxon>
        <taxon>Araneae</taxon>
        <taxon>Araneomorphae</taxon>
        <taxon>Entelegynae</taxon>
        <taxon>Araneoidea</taxon>
        <taxon>Nephilidae</taxon>
        <taxon>Trichonephila</taxon>
    </lineage>
</organism>
<dbReference type="InterPro" id="IPR055355">
    <property type="entry name" value="ZP-C"/>
</dbReference>
<proteinExistence type="predicted"/>
<dbReference type="Pfam" id="PF00100">
    <property type="entry name" value="Zona_pellucida"/>
    <property type="match status" value="1"/>
</dbReference>
<dbReference type="PANTHER" id="PTHR47327:SF2">
    <property type="entry name" value="FI18240P1-RELATED"/>
    <property type="match status" value="1"/>
</dbReference>
<evidence type="ECO:0000313" key="3">
    <source>
        <dbReference type="Proteomes" id="UP000887116"/>
    </source>
</evidence>
<comment type="caution">
    <text evidence="2">The sequence shown here is derived from an EMBL/GenBank/DDBJ whole genome shotgun (WGS) entry which is preliminary data.</text>
</comment>
<dbReference type="AlphaFoldDB" id="A0A8X6GCM1"/>